<comment type="caution">
    <text evidence="1">The sequence shown here is derived from an EMBL/GenBank/DDBJ whole genome shotgun (WGS) entry which is preliminary data.</text>
</comment>
<organism evidence="1 2">
    <name type="scientific">Solanum tuberosum</name>
    <name type="common">Potato</name>
    <dbReference type="NCBI Taxonomy" id="4113"/>
    <lineage>
        <taxon>Eukaryota</taxon>
        <taxon>Viridiplantae</taxon>
        <taxon>Streptophyta</taxon>
        <taxon>Embryophyta</taxon>
        <taxon>Tracheophyta</taxon>
        <taxon>Spermatophyta</taxon>
        <taxon>Magnoliopsida</taxon>
        <taxon>eudicotyledons</taxon>
        <taxon>Gunneridae</taxon>
        <taxon>Pentapetalae</taxon>
        <taxon>asterids</taxon>
        <taxon>lamiids</taxon>
        <taxon>Solanales</taxon>
        <taxon>Solanaceae</taxon>
        <taxon>Solanoideae</taxon>
        <taxon>Solaneae</taxon>
        <taxon>Solanum</taxon>
    </lineage>
</organism>
<sequence>MFSEVTIVVSHIVNEENQNSWDLITTFPLFASAEGSQILEGVNYASEHAAEDPFCWKTAGVMISRTSALRPRNEVVQPQTL</sequence>
<dbReference type="EMBL" id="JAIVGD010000011">
    <property type="protein sequence ID" value="KAH0770364.1"/>
    <property type="molecule type" value="Genomic_DNA"/>
</dbReference>
<evidence type="ECO:0000313" key="2">
    <source>
        <dbReference type="Proteomes" id="UP000826656"/>
    </source>
</evidence>
<gene>
    <name evidence="1" type="ORF">KY290_014345</name>
</gene>
<protein>
    <submittedName>
        <fullName evidence="1">Uncharacterized protein</fullName>
    </submittedName>
</protein>
<proteinExistence type="predicted"/>
<reference evidence="1 2" key="1">
    <citation type="journal article" date="2021" name="bioRxiv">
        <title>Chromosome-scale and haplotype-resolved genome assembly of a tetraploid potato cultivar.</title>
        <authorList>
            <person name="Sun H."/>
            <person name="Jiao W.-B."/>
            <person name="Krause K."/>
            <person name="Campoy J.A."/>
            <person name="Goel M."/>
            <person name="Folz-Donahue K."/>
            <person name="Kukat C."/>
            <person name="Huettel B."/>
            <person name="Schneeberger K."/>
        </authorList>
    </citation>
    <scope>NUCLEOTIDE SEQUENCE [LARGE SCALE GENOMIC DNA]</scope>
    <source>
        <strain evidence="1">SolTubOtavaFocal</strain>
        <tissue evidence="1">Leaves</tissue>
    </source>
</reference>
<accession>A0ABQ7VPE3</accession>
<dbReference type="Proteomes" id="UP000826656">
    <property type="component" value="Unassembled WGS sequence"/>
</dbReference>
<keyword evidence="2" id="KW-1185">Reference proteome</keyword>
<name>A0ABQ7VPE3_SOLTU</name>
<evidence type="ECO:0000313" key="1">
    <source>
        <dbReference type="EMBL" id="KAH0770364.1"/>
    </source>
</evidence>